<comment type="caution">
    <text evidence="2">The sequence shown here is derived from an EMBL/GenBank/DDBJ whole genome shotgun (WGS) entry which is preliminary data.</text>
</comment>
<dbReference type="AlphaFoldDB" id="A0A8S2RV27"/>
<feature type="non-terminal residue" evidence="2">
    <location>
        <position position="1"/>
    </location>
</feature>
<sequence>ELDLALNQISDLNTRIIDLDRLRKQLEAEKLSLGSTIEEYREQLHIEITKYNSLSSQIEKLRTDYEKRIAEKEEELDLLR</sequence>
<evidence type="ECO:0000256" key="1">
    <source>
        <dbReference type="SAM" id="Coils"/>
    </source>
</evidence>
<dbReference type="EMBL" id="CAJOBI010015113">
    <property type="protein sequence ID" value="CAF4180889.1"/>
    <property type="molecule type" value="Genomic_DNA"/>
</dbReference>
<dbReference type="Proteomes" id="UP000676336">
    <property type="component" value="Unassembled WGS sequence"/>
</dbReference>
<feature type="coiled-coil region" evidence="1">
    <location>
        <begin position="9"/>
        <end position="75"/>
    </location>
</feature>
<evidence type="ECO:0000313" key="3">
    <source>
        <dbReference type="Proteomes" id="UP000676336"/>
    </source>
</evidence>
<name>A0A8S2RV27_9BILA</name>
<reference evidence="2" key="1">
    <citation type="submission" date="2021-02" db="EMBL/GenBank/DDBJ databases">
        <authorList>
            <person name="Nowell W R."/>
        </authorList>
    </citation>
    <scope>NUCLEOTIDE SEQUENCE</scope>
</reference>
<evidence type="ECO:0008006" key="4">
    <source>
        <dbReference type="Google" id="ProtNLM"/>
    </source>
</evidence>
<gene>
    <name evidence="2" type="ORF">SMN809_LOCUS21013</name>
</gene>
<keyword evidence="1" id="KW-0175">Coiled coil</keyword>
<evidence type="ECO:0000313" key="2">
    <source>
        <dbReference type="EMBL" id="CAF4180889.1"/>
    </source>
</evidence>
<accession>A0A8S2RV27</accession>
<proteinExistence type="predicted"/>
<organism evidence="2 3">
    <name type="scientific">Rotaria magnacalcarata</name>
    <dbReference type="NCBI Taxonomy" id="392030"/>
    <lineage>
        <taxon>Eukaryota</taxon>
        <taxon>Metazoa</taxon>
        <taxon>Spiralia</taxon>
        <taxon>Gnathifera</taxon>
        <taxon>Rotifera</taxon>
        <taxon>Eurotatoria</taxon>
        <taxon>Bdelloidea</taxon>
        <taxon>Philodinida</taxon>
        <taxon>Philodinidae</taxon>
        <taxon>Rotaria</taxon>
    </lineage>
</organism>
<protein>
    <recommendedName>
        <fullName evidence="4">Paramyosin</fullName>
    </recommendedName>
</protein>